<evidence type="ECO:0000256" key="3">
    <source>
        <dbReference type="ARBA" id="ARBA00022448"/>
    </source>
</evidence>
<feature type="domain" description="Cation efflux protein transmembrane" evidence="9">
    <location>
        <begin position="31"/>
        <end position="106"/>
    </location>
</feature>
<dbReference type="STRING" id="103827.A0A0N5CVS3"/>
<keyword evidence="3" id="KW-0813">Transport</keyword>
<dbReference type="WBParaSite" id="TCLT_0000442201-mRNA-1">
    <property type="protein sequence ID" value="TCLT_0000442201-mRNA-1"/>
    <property type="gene ID" value="TCLT_0000442201"/>
</dbReference>
<name>A0A0N5CVS3_THECL</name>
<keyword evidence="12" id="KW-1185">Reference proteome</keyword>
<evidence type="ECO:0000259" key="9">
    <source>
        <dbReference type="Pfam" id="PF01545"/>
    </source>
</evidence>
<dbReference type="GO" id="GO:0005385">
    <property type="term" value="F:zinc ion transmembrane transporter activity"/>
    <property type="evidence" value="ECO:0007669"/>
    <property type="project" value="TreeGrafter"/>
</dbReference>
<dbReference type="PANTHER" id="PTHR45820:SF4">
    <property type="entry name" value="ZINC TRANSPORTER 63C, ISOFORM F"/>
    <property type="match status" value="1"/>
</dbReference>
<evidence type="ECO:0000256" key="7">
    <source>
        <dbReference type="ARBA" id="ARBA00023136"/>
    </source>
</evidence>
<evidence type="ECO:0000256" key="4">
    <source>
        <dbReference type="ARBA" id="ARBA00022692"/>
    </source>
</evidence>
<proteinExistence type="inferred from homology"/>
<evidence type="ECO:0000256" key="8">
    <source>
        <dbReference type="SAM" id="Phobius"/>
    </source>
</evidence>
<accession>A0A0N5CVS3</accession>
<evidence type="ECO:0000256" key="2">
    <source>
        <dbReference type="ARBA" id="ARBA00008873"/>
    </source>
</evidence>
<dbReference type="EMBL" id="UYYF01004287">
    <property type="protein sequence ID" value="VDN01516.1"/>
    <property type="molecule type" value="Genomic_DNA"/>
</dbReference>
<dbReference type="GO" id="GO:0010312">
    <property type="term" value="P:detoxification of zinc ion"/>
    <property type="evidence" value="ECO:0007669"/>
    <property type="project" value="TreeGrafter"/>
</dbReference>
<organism evidence="13">
    <name type="scientific">Thelazia callipaeda</name>
    <name type="common">Oriental eyeworm</name>
    <name type="synonym">Parasitic nematode</name>
    <dbReference type="NCBI Taxonomy" id="103827"/>
    <lineage>
        <taxon>Eukaryota</taxon>
        <taxon>Metazoa</taxon>
        <taxon>Ecdysozoa</taxon>
        <taxon>Nematoda</taxon>
        <taxon>Chromadorea</taxon>
        <taxon>Rhabditida</taxon>
        <taxon>Spirurina</taxon>
        <taxon>Spiruromorpha</taxon>
        <taxon>Thelazioidea</taxon>
        <taxon>Thelaziidae</taxon>
        <taxon>Thelazia</taxon>
    </lineage>
</organism>
<evidence type="ECO:0000313" key="11">
    <source>
        <dbReference type="EMBL" id="VDN01516.1"/>
    </source>
</evidence>
<dbReference type="Proteomes" id="UP000276776">
    <property type="component" value="Unassembled WGS sequence"/>
</dbReference>
<dbReference type="GO" id="GO:0006882">
    <property type="term" value="P:intracellular zinc ion homeostasis"/>
    <property type="evidence" value="ECO:0007669"/>
    <property type="project" value="TreeGrafter"/>
</dbReference>
<evidence type="ECO:0000256" key="6">
    <source>
        <dbReference type="ARBA" id="ARBA00022989"/>
    </source>
</evidence>
<evidence type="ECO:0000313" key="13">
    <source>
        <dbReference type="WBParaSite" id="TCLT_0000442201-mRNA-1"/>
    </source>
</evidence>
<dbReference type="InterPro" id="IPR058533">
    <property type="entry name" value="Cation_efflux_TM"/>
</dbReference>
<dbReference type="InterPro" id="IPR027470">
    <property type="entry name" value="Cation_efflux_CTD"/>
</dbReference>
<evidence type="ECO:0000313" key="12">
    <source>
        <dbReference type="Proteomes" id="UP000276776"/>
    </source>
</evidence>
<comment type="subcellular location">
    <subcellularLocation>
        <location evidence="1">Membrane</location>
        <topology evidence="1">Multi-pass membrane protein</topology>
    </subcellularLocation>
</comment>
<protein>
    <submittedName>
        <fullName evidence="13">Zinc transporter 1</fullName>
    </submittedName>
</protein>
<dbReference type="PANTHER" id="PTHR45820">
    <property type="entry name" value="FI23527P1"/>
    <property type="match status" value="1"/>
</dbReference>
<dbReference type="GO" id="GO:0016020">
    <property type="term" value="C:membrane"/>
    <property type="evidence" value="ECO:0007669"/>
    <property type="project" value="UniProtKB-SubCell"/>
</dbReference>
<comment type="similarity">
    <text evidence="2">Belongs to the cation diffusion facilitator (CDF) transporter (TC 2.A.4) family. SLC30A subfamily.</text>
</comment>
<dbReference type="InterPro" id="IPR002524">
    <property type="entry name" value="Cation_efflux"/>
</dbReference>
<dbReference type="NCBIfam" id="TIGR01297">
    <property type="entry name" value="CDF"/>
    <property type="match status" value="1"/>
</dbReference>
<dbReference type="OMA" id="HKDNGSR"/>
<dbReference type="Pfam" id="PF16916">
    <property type="entry name" value="ZT_dimer"/>
    <property type="match status" value="1"/>
</dbReference>
<evidence type="ECO:0000259" key="10">
    <source>
        <dbReference type="Pfam" id="PF16916"/>
    </source>
</evidence>
<feature type="transmembrane region" description="Helical" evidence="8">
    <location>
        <begin position="80"/>
        <end position="98"/>
    </location>
</feature>
<keyword evidence="6 8" id="KW-1133">Transmembrane helix</keyword>
<dbReference type="Gene3D" id="1.20.1510.10">
    <property type="entry name" value="Cation efflux protein transmembrane domain"/>
    <property type="match status" value="1"/>
</dbReference>
<reference evidence="11 12" key="2">
    <citation type="submission" date="2018-11" db="EMBL/GenBank/DDBJ databases">
        <authorList>
            <consortium name="Pathogen Informatics"/>
        </authorList>
    </citation>
    <scope>NUCLEOTIDE SEQUENCE [LARGE SCALE GENOMIC DNA]</scope>
</reference>
<reference evidence="13" key="1">
    <citation type="submission" date="2017-02" db="UniProtKB">
        <authorList>
            <consortium name="WormBaseParasite"/>
        </authorList>
    </citation>
    <scope>IDENTIFICATION</scope>
</reference>
<dbReference type="InterPro" id="IPR027469">
    <property type="entry name" value="Cation_efflux_TMD_sf"/>
</dbReference>
<dbReference type="Pfam" id="PF01545">
    <property type="entry name" value="Cation_efflux"/>
    <property type="match status" value="1"/>
</dbReference>
<evidence type="ECO:0000256" key="5">
    <source>
        <dbReference type="ARBA" id="ARBA00022833"/>
    </source>
</evidence>
<dbReference type="AlphaFoldDB" id="A0A0N5CVS3"/>
<dbReference type="OrthoDB" id="29444at2759"/>
<keyword evidence="4 8" id="KW-0812">Transmembrane</keyword>
<dbReference type="SUPFAM" id="SSF161111">
    <property type="entry name" value="Cation efflux protein transmembrane domain-like"/>
    <property type="match status" value="1"/>
</dbReference>
<sequence length="231" mass="25415">MAMANPQEVNPGNASLVSQIHVQVDKRKEKHGKDLSEQLNMKGVFLHVLSDAIGSVIVIITALASWLLPGQKVLKLYLDPILSLIMVALIIASTLPLVRETALILMQTTPGFIKLDQIKKELLEIEGVEAIHEFHVWRLVGERIIATVHIKFSDLRAYLAAADKIRTLFHNNCIHSTTIQPEFSEMANALGNNGTHCALACPPENCRRNNVTCCKITESSSSSNLDSVSCL</sequence>
<feature type="domain" description="Cation efflux protein cytoplasmic" evidence="10">
    <location>
        <begin position="114"/>
        <end position="182"/>
    </location>
</feature>
<evidence type="ECO:0000256" key="1">
    <source>
        <dbReference type="ARBA" id="ARBA00004141"/>
    </source>
</evidence>
<keyword evidence="7 8" id="KW-0472">Membrane</keyword>
<feature type="transmembrane region" description="Helical" evidence="8">
    <location>
        <begin position="44"/>
        <end position="68"/>
    </location>
</feature>
<keyword evidence="5" id="KW-0862">Zinc</keyword>
<gene>
    <name evidence="11" type="ORF">TCLT_LOCUS4411</name>
</gene>